<evidence type="ECO:0000313" key="7">
    <source>
        <dbReference type="Proteomes" id="UP001596977"/>
    </source>
</evidence>
<feature type="chain" id="PRO_5047305032" evidence="5">
    <location>
        <begin position="22"/>
        <end position="945"/>
    </location>
</feature>
<feature type="region of interest" description="Disordered" evidence="4">
    <location>
        <begin position="19"/>
        <end position="43"/>
    </location>
</feature>
<keyword evidence="5" id="KW-0732">Signal</keyword>
<feature type="compositionally biased region" description="Pro residues" evidence="4">
    <location>
        <begin position="24"/>
        <end position="34"/>
    </location>
</feature>
<protein>
    <submittedName>
        <fullName evidence="6">TonB-dependent receptor</fullName>
    </submittedName>
</protein>
<organism evidence="6 7">
    <name type="scientific">Sphingomonas canadensis</name>
    <dbReference type="NCBI Taxonomy" id="1219257"/>
    <lineage>
        <taxon>Bacteria</taxon>
        <taxon>Pseudomonadati</taxon>
        <taxon>Pseudomonadota</taxon>
        <taxon>Alphaproteobacteria</taxon>
        <taxon>Sphingomonadales</taxon>
        <taxon>Sphingomonadaceae</taxon>
        <taxon>Sphingomonas</taxon>
    </lineage>
</organism>
<dbReference type="EMBL" id="JBHTJG010000001">
    <property type="protein sequence ID" value="MFD0945236.1"/>
    <property type="molecule type" value="Genomic_DNA"/>
</dbReference>
<dbReference type="SUPFAM" id="SSF56935">
    <property type="entry name" value="Porins"/>
    <property type="match status" value="1"/>
</dbReference>
<accession>A0ABW3H1A5</accession>
<keyword evidence="7" id="KW-1185">Reference proteome</keyword>
<sequence>MKLRIGCALSALAMGAMPAHAQEPPAPPQHPPAAPGGDPAGEDEILVTGELPGAIVSEIPPEQQLTPADIRSYGAGSLGELITALAPQTGSGRGRGGDGGPVVLLNGRRISSFSEIREIPPEAILRIDIFPEEVALKFGYRADQRVVNVVLRPRFRAFTAELAGGAPTAGGNWNRQASLNILRIGGPGRVSFDIGYSGNSGLLESERDVIPTRSTLFDTLGNVSAITTGGEIDPALSALAGQTVTVAGVPAGAAGGAPSLGSFVPGANQPNTSDSGAYRTLVAPSDALTLNGVVSRNLSDGMSATFNARLEVRQSEALLGRAGVALVLPDYSPFSPFGQDVLLSRYPAGLGALSRNSASQNAHLGFTVNGELSKWRWTVTGNFDRDRNRSVTTTGLDTAPLQALLDAGDPAFNPFGLLPAGAIAVKPSDRALSVSRVAALDLLVNGSPFRMPAGDASASVRVTGRTRDYDSEFLRAGAPGSSSNSRDEAAAQFNLDLPITSRREGVLSAIGNLSVNGSVEVERYSDFGTLVTRGYGAVWSPLSQVTFVASVTDEEGAPTAQQLGDPVVFTPNVRVFDYVRGESVDITSITGGNPGLGADSRHVLKLGLNARPFDNIDLNLRAEYVASTTRNQIAGFPSATAEVEAAFPARFVRDASGRLTSVDMRPVNFDRADRSELRWGFNFSMPLSSSIEKMVQRYRGEVEEAQRNGQPIPPPPEQLRMRWGRDGRPGQGGGPGGQGGPRGEAGAGGPPGGGFGGRGPGGGGGGRGFGGRGGGLGGPNGMLAGRLQFALYHTIHLKEQVVVSPGLPVLDLLDGSAIGSRGGQSRHELEAQAGLMKDGLALRLSAKWQSATHVDGGTAANPQPLRFSPLGTINLRLFADLGQQLNLSRNRPWMRGMRVTLSVDNLFDTRLKVTDANGLVPLSYQPDLLDPTGRTIKLTIRKLFF</sequence>
<name>A0ABW3H1A5_9SPHN</name>
<reference evidence="7" key="1">
    <citation type="journal article" date="2019" name="Int. J. Syst. Evol. Microbiol.">
        <title>The Global Catalogue of Microorganisms (GCM) 10K type strain sequencing project: providing services to taxonomists for standard genome sequencing and annotation.</title>
        <authorList>
            <consortium name="The Broad Institute Genomics Platform"/>
            <consortium name="The Broad Institute Genome Sequencing Center for Infectious Disease"/>
            <person name="Wu L."/>
            <person name="Ma J."/>
        </authorList>
    </citation>
    <scope>NUCLEOTIDE SEQUENCE [LARGE SCALE GENOMIC DNA]</scope>
    <source>
        <strain evidence="7">CCUG 62982</strain>
    </source>
</reference>
<evidence type="ECO:0000256" key="2">
    <source>
        <dbReference type="ARBA" id="ARBA00023136"/>
    </source>
</evidence>
<dbReference type="PANTHER" id="PTHR47234">
    <property type="match status" value="1"/>
</dbReference>
<evidence type="ECO:0000256" key="5">
    <source>
        <dbReference type="SAM" id="SignalP"/>
    </source>
</evidence>
<keyword evidence="3" id="KW-0998">Cell outer membrane</keyword>
<gene>
    <name evidence="6" type="ORF">ACFQ1E_02675</name>
</gene>
<comment type="caution">
    <text evidence="6">The sequence shown here is derived from an EMBL/GenBank/DDBJ whole genome shotgun (WGS) entry which is preliminary data.</text>
</comment>
<keyword evidence="2" id="KW-0472">Membrane</keyword>
<dbReference type="RefSeq" id="WP_264942513.1">
    <property type="nucleotide sequence ID" value="NZ_JAPDRA010000001.1"/>
</dbReference>
<evidence type="ECO:0000313" key="6">
    <source>
        <dbReference type="EMBL" id="MFD0945236.1"/>
    </source>
</evidence>
<evidence type="ECO:0000256" key="1">
    <source>
        <dbReference type="ARBA" id="ARBA00004442"/>
    </source>
</evidence>
<dbReference type="PANTHER" id="PTHR47234:SF1">
    <property type="entry name" value="TONB-DEPENDENT RECEPTOR"/>
    <property type="match status" value="1"/>
</dbReference>
<keyword evidence="6" id="KW-0675">Receptor</keyword>
<proteinExistence type="predicted"/>
<evidence type="ECO:0000256" key="4">
    <source>
        <dbReference type="SAM" id="MobiDB-lite"/>
    </source>
</evidence>
<comment type="subcellular location">
    <subcellularLocation>
        <location evidence="1">Cell outer membrane</location>
    </subcellularLocation>
</comment>
<feature type="compositionally biased region" description="Gly residues" evidence="4">
    <location>
        <begin position="729"/>
        <end position="773"/>
    </location>
</feature>
<feature type="compositionally biased region" description="Basic and acidic residues" evidence="4">
    <location>
        <begin position="719"/>
        <end position="728"/>
    </location>
</feature>
<dbReference type="InterPro" id="IPR036942">
    <property type="entry name" value="Beta-barrel_TonB_sf"/>
</dbReference>
<dbReference type="Proteomes" id="UP001596977">
    <property type="component" value="Unassembled WGS sequence"/>
</dbReference>
<evidence type="ECO:0000256" key="3">
    <source>
        <dbReference type="ARBA" id="ARBA00023237"/>
    </source>
</evidence>
<dbReference type="Gene3D" id="2.40.170.20">
    <property type="entry name" value="TonB-dependent receptor, beta-barrel domain"/>
    <property type="match status" value="2"/>
</dbReference>
<feature type="signal peptide" evidence="5">
    <location>
        <begin position="1"/>
        <end position="21"/>
    </location>
</feature>
<feature type="region of interest" description="Disordered" evidence="4">
    <location>
        <begin position="702"/>
        <end position="773"/>
    </location>
</feature>